<comment type="caution">
    <text evidence="3">The sequence shown here is derived from an EMBL/GenBank/DDBJ whole genome shotgun (WGS) entry which is preliminary data.</text>
</comment>
<keyword evidence="1" id="KW-0472">Membrane</keyword>
<dbReference type="InterPro" id="IPR048428">
    <property type="entry name" value="YobI-NTPase"/>
</dbReference>
<dbReference type="InterPro" id="IPR027417">
    <property type="entry name" value="P-loop_NTPase"/>
</dbReference>
<keyword evidence="1" id="KW-1133">Transmembrane helix</keyword>
<feature type="transmembrane region" description="Helical" evidence="1">
    <location>
        <begin position="155"/>
        <end position="175"/>
    </location>
</feature>
<proteinExistence type="predicted"/>
<dbReference type="SUPFAM" id="SSF52540">
    <property type="entry name" value="P-loop containing nucleoside triphosphate hydrolases"/>
    <property type="match status" value="1"/>
</dbReference>
<gene>
    <name evidence="3" type="ORF">AC058_16325</name>
</gene>
<sequence length="1257" mass="148330">MSKEKFIKIKLIHGEWKNFLGKIQLIIKPQKIESLHQYLPLTPIPDADQDNAYCEMINFALSKTEIKNIAITGPHGSGKSSVLLTFIKQNIQWNYLNISLATFKNPIEKHTIESQKQETEAIEKSILQQLFYSVRQKDIPKSRLKRITTTKRRSLFALTLFLFIWLLTLIITFFPESIILKSHPLIQSTISKYKDIATILFLVLSFTFLYFLLKYFEVIQELKFKFQDTEITLNNKRNESILNTYLDEVLYFFEKSKVNIVIFEDLDRFNNPEIFIKLRELNDIVNNSKQVNRNIKFIYAIKDDMFIDRDRAKFFDFIVPIIPVINPTNAYDLIRENFINEKIDKDLYEKIDQTFLNQVSLYFDDLRLVTNIFNEFKLYTKKLYTNDNLNKNKLLALIIYKNYNPLEFAKLHSNKGEIYEIFNNKKQVMIKILTKEINNQIKKIENQATKSKDEFFDNIQELRSIYVLQILKRKPIISQINTYSAQVVFDEKLFIDSKEINFSEITNDENFTLLKNSAEIEWQLTTNQGSSSIQPIIENKDKLKFNFKMIEFEVNNLKSYDSREKNIINKLDDKQRIFLEKINNLTAQKRQIEHSSLKDLIEDYSEKKIFSSNTHSPLLHFLIREELIDEHYADYISFFRNSVISLQERDYALSVLNHKNTDFNIKINPQNMKNIFDRYLTAKQFTHSSILNFDIVNYVIENKYLLPDHFTNLFILLSNEEDRSKEFIKAYINMGNNSSDFTNAIIDHWDNFFEYLLTLMTEVQLEDYLYKILASITDENIINLNINNHFKKYISSKEDFIVFIKRVYNDNHERIIDFLSTLSPIFDFLKCNQEDIDLFNKICEQKHFSFNKAMILQIILLNNESKEHDEIKDYFDSMPYGTVQKFSPEYLKIQINESLNHYFEEVLIPSSQDLAENSGNFTKLLNTENLSKAHKEWLIENNKLKINLITDIHIYELWKLLLINNKVEPSWDSLIEYYKKNEEVLDSIIIEYMNLPENHESLKKQEISESSSKKNIPDITDKFEIQLIESDLLNDSAYEAVLSMRANDYNSLDLTSLSKSRTSQLIQKGVLKLTIENIKNLRIISIDFVRDLLIKNLSEDCIELDEDLDLTTDEFEAILLSQTLVNSKKMIIVEKLGINFYNKTIIKLAINDIFNKAQLPLPIEYIYSFFEGSYPINRKIEIIISQIHHLDKSNITSLLQLLDEPYNLISNLGNHTLDYTELNNDLCLALKSISYINSYRVRKKAFINSKITFTTIS</sequence>
<protein>
    <recommendedName>
        <fullName evidence="2">YobI-like P-loop NTPase domain-containing protein</fullName>
    </recommendedName>
</protein>
<dbReference type="Pfam" id="PF20693">
    <property type="entry name" value="YobI-ATPase"/>
    <property type="match status" value="1"/>
</dbReference>
<evidence type="ECO:0000259" key="2">
    <source>
        <dbReference type="Pfam" id="PF20693"/>
    </source>
</evidence>
<name>A0A1V2URG5_9GAMM</name>
<evidence type="ECO:0000313" key="4">
    <source>
        <dbReference type="Proteomes" id="UP000189376"/>
    </source>
</evidence>
<organism evidence="3 4">
    <name type="scientific">Acinetobacter genomosp. 33YU</name>
    <dbReference type="NCBI Taxonomy" id="1675530"/>
    <lineage>
        <taxon>Bacteria</taxon>
        <taxon>Pseudomonadati</taxon>
        <taxon>Pseudomonadota</taxon>
        <taxon>Gammaproteobacteria</taxon>
        <taxon>Moraxellales</taxon>
        <taxon>Moraxellaceae</taxon>
        <taxon>Acinetobacter</taxon>
    </lineage>
</organism>
<feature type="transmembrane region" description="Helical" evidence="1">
    <location>
        <begin position="195"/>
        <end position="213"/>
    </location>
</feature>
<feature type="domain" description="YobI-like P-loop NTPase" evidence="2">
    <location>
        <begin position="53"/>
        <end position="419"/>
    </location>
</feature>
<evidence type="ECO:0000313" key="3">
    <source>
        <dbReference type="EMBL" id="ONN52561.1"/>
    </source>
</evidence>
<dbReference type="EMBL" id="LFZS01000019">
    <property type="protein sequence ID" value="ONN52561.1"/>
    <property type="molecule type" value="Genomic_DNA"/>
</dbReference>
<keyword evidence="1" id="KW-0812">Transmembrane</keyword>
<keyword evidence="4" id="KW-1185">Reference proteome</keyword>
<reference evidence="3 4" key="1">
    <citation type="submission" date="2015-07" db="EMBL/GenBank/DDBJ databases">
        <title>Acinetobacter yuneri, a novel member of Acinetobacter calcoaceticus-Acinetobacter baumannii complex isolated from clinical specimen.</title>
        <authorList>
            <person name="Yu Y."/>
        </authorList>
    </citation>
    <scope>NUCLEOTIDE SEQUENCE [LARGE SCALE GENOMIC DNA]</scope>
    <source>
        <strain evidence="3 4">A362</strain>
    </source>
</reference>
<dbReference type="AlphaFoldDB" id="A0A1V2URG5"/>
<dbReference type="RefSeq" id="WP_077169967.1">
    <property type="nucleotide sequence ID" value="NZ_LFZS01000019.1"/>
</dbReference>
<evidence type="ECO:0000256" key="1">
    <source>
        <dbReference type="SAM" id="Phobius"/>
    </source>
</evidence>
<dbReference type="Proteomes" id="UP000189376">
    <property type="component" value="Unassembled WGS sequence"/>
</dbReference>
<accession>A0A1V2URG5</accession>